<gene>
    <name evidence="6" type="ORF">GCM10009668_11340</name>
</gene>
<dbReference type="Proteomes" id="UP001501581">
    <property type="component" value="Unassembled WGS sequence"/>
</dbReference>
<dbReference type="InterPro" id="IPR002081">
    <property type="entry name" value="Cryptochrome/DNA_photolyase_1"/>
</dbReference>
<evidence type="ECO:0000313" key="6">
    <source>
        <dbReference type="EMBL" id="GAA1096433.1"/>
    </source>
</evidence>
<dbReference type="Pfam" id="PF00875">
    <property type="entry name" value="DNA_photolyase"/>
    <property type="match status" value="1"/>
</dbReference>
<dbReference type="PROSITE" id="PS51645">
    <property type="entry name" value="PHR_CRY_ALPHA_BETA"/>
    <property type="match status" value="1"/>
</dbReference>
<evidence type="ECO:0000256" key="3">
    <source>
        <dbReference type="ARBA" id="ARBA00022827"/>
    </source>
</evidence>
<keyword evidence="4" id="KW-0157">Chromophore</keyword>
<dbReference type="Gene3D" id="3.40.50.620">
    <property type="entry name" value="HUPs"/>
    <property type="match status" value="1"/>
</dbReference>
<comment type="similarity">
    <text evidence="4">Belongs to the DNA photolyase family.</text>
</comment>
<dbReference type="Pfam" id="PF03441">
    <property type="entry name" value="FAD_binding_7"/>
    <property type="match status" value="1"/>
</dbReference>
<comment type="caution">
    <text evidence="6">The sequence shown here is derived from an EMBL/GenBank/DDBJ whole genome shotgun (WGS) entry which is preliminary data.</text>
</comment>
<dbReference type="PRINTS" id="PR00147">
    <property type="entry name" value="DNAPHOTLYASE"/>
</dbReference>
<sequence length="454" mass="50161">MTAIWWLRRDLRLADNPALLAALEDGDVLPVFVRDPGLRWAGAPRRAHLEAALAALQEASGGAVVIRSGDPRRVLPELAAEVGAPTVYVSGEFTPYARRRDRAVAEALSAGDVRLTSRGTPYAVAPGTVLTGSGTPYQVFTPFARAWREQAEQPPLTAPGQPRWHAGVRSEQVDAALAEQGRALGAAGETEALERWHAFLDDGLADYAELRDRPDLDGTSRLSGHLKVGALHPRTLLADVRTHRDADTEGARTFVTELAWREFYGDVLWHHPDSAWADLKPALAGMEYDDGDATEELVAAWREGRTGFPFVDAGMRQLAATGWMHNRVRMVVGSFLVKDLHVWWPLGARHFLDQLIDGDIAANNHGWQWVAGTGTDASPYFRVFNPVTQGKRFDPDGAYVRRWVPELAHLSGKAAHEPWKHRDGYAHGYPEPIVDHDAERRETLARYEAVRSQG</sequence>
<dbReference type="Gene3D" id="1.25.40.80">
    <property type="match status" value="1"/>
</dbReference>
<evidence type="ECO:0000256" key="2">
    <source>
        <dbReference type="ARBA" id="ARBA00022630"/>
    </source>
</evidence>
<dbReference type="InterPro" id="IPR006050">
    <property type="entry name" value="DNA_photolyase_N"/>
</dbReference>
<dbReference type="SUPFAM" id="SSF52425">
    <property type="entry name" value="Cryptochrome/photolyase, N-terminal domain"/>
    <property type="match status" value="1"/>
</dbReference>
<dbReference type="EMBL" id="BAAALG010000003">
    <property type="protein sequence ID" value="GAA1096433.1"/>
    <property type="molecule type" value="Genomic_DNA"/>
</dbReference>
<keyword evidence="7" id="KW-1185">Reference proteome</keyword>
<protein>
    <submittedName>
        <fullName evidence="6">Deoxyribodipyrimidine photo-lyase</fullName>
    </submittedName>
</protein>
<dbReference type="SUPFAM" id="SSF48173">
    <property type="entry name" value="Cryptochrome/photolyase FAD-binding domain"/>
    <property type="match status" value="1"/>
</dbReference>
<dbReference type="RefSeq" id="WP_343992218.1">
    <property type="nucleotide sequence ID" value="NZ_BAAALG010000003.1"/>
</dbReference>
<dbReference type="InterPro" id="IPR005101">
    <property type="entry name" value="Cryptochr/Photolyase_FAD-bd"/>
</dbReference>
<dbReference type="PANTHER" id="PTHR11455:SF9">
    <property type="entry name" value="CRYPTOCHROME CIRCADIAN CLOCK 5 ISOFORM X1"/>
    <property type="match status" value="1"/>
</dbReference>
<keyword evidence="3 4" id="KW-0274">FAD</keyword>
<dbReference type="PANTHER" id="PTHR11455">
    <property type="entry name" value="CRYPTOCHROME"/>
    <property type="match status" value="1"/>
</dbReference>
<reference evidence="7" key="1">
    <citation type="journal article" date="2019" name="Int. J. Syst. Evol. Microbiol.">
        <title>The Global Catalogue of Microorganisms (GCM) 10K type strain sequencing project: providing services to taxonomists for standard genome sequencing and annotation.</title>
        <authorList>
            <consortium name="The Broad Institute Genomics Platform"/>
            <consortium name="The Broad Institute Genome Sequencing Center for Infectious Disease"/>
            <person name="Wu L."/>
            <person name="Ma J."/>
        </authorList>
    </citation>
    <scope>NUCLEOTIDE SEQUENCE [LARGE SCALE GENOMIC DNA]</scope>
    <source>
        <strain evidence="7">JCM 13008</strain>
    </source>
</reference>
<evidence type="ECO:0000256" key="1">
    <source>
        <dbReference type="ARBA" id="ARBA00001974"/>
    </source>
</evidence>
<dbReference type="InterPro" id="IPR014729">
    <property type="entry name" value="Rossmann-like_a/b/a_fold"/>
</dbReference>
<keyword evidence="2 4" id="KW-0285">Flavoprotein</keyword>
<organism evidence="6 7">
    <name type="scientific">Nocardioides dubius</name>
    <dbReference type="NCBI Taxonomy" id="317019"/>
    <lineage>
        <taxon>Bacteria</taxon>
        <taxon>Bacillati</taxon>
        <taxon>Actinomycetota</taxon>
        <taxon>Actinomycetes</taxon>
        <taxon>Propionibacteriales</taxon>
        <taxon>Nocardioidaceae</taxon>
        <taxon>Nocardioides</taxon>
    </lineage>
</organism>
<evidence type="ECO:0000256" key="4">
    <source>
        <dbReference type="RuleBase" id="RU004182"/>
    </source>
</evidence>
<evidence type="ECO:0000313" key="7">
    <source>
        <dbReference type="Proteomes" id="UP001501581"/>
    </source>
</evidence>
<evidence type="ECO:0000259" key="5">
    <source>
        <dbReference type="PROSITE" id="PS51645"/>
    </source>
</evidence>
<comment type="cofactor">
    <cofactor evidence="1">
        <name>FAD</name>
        <dbReference type="ChEBI" id="CHEBI:57692"/>
    </cofactor>
</comment>
<name>A0ABP4E7B3_9ACTN</name>
<accession>A0ABP4E7B3</accession>
<dbReference type="InterPro" id="IPR036155">
    <property type="entry name" value="Crypto/Photolyase_N_sf"/>
</dbReference>
<dbReference type="Gene3D" id="1.10.579.10">
    <property type="entry name" value="DNA Cyclobutane Dipyrimidine Photolyase, subunit A, domain 3"/>
    <property type="match status" value="1"/>
</dbReference>
<feature type="domain" description="Photolyase/cryptochrome alpha/beta" evidence="5">
    <location>
        <begin position="1"/>
        <end position="123"/>
    </location>
</feature>
<dbReference type="InterPro" id="IPR036134">
    <property type="entry name" value="Crypto/Photolyase_FAD-like_sf"/>
</dbReference>
<proteinExistence type="inferred from homology"/>